<dbReference type="PROSITE" id="PS51257">
    <property type="entry name" value="PROKAR_LIPOPROTEIN"/>
    <property type="match status" value="1"/>
</dbReference>
<dbReference type="Proteomes" id="UP000004662">
    <property type="component" value="Chromosome"/>
</dbReference>
<sequence length="41" mass="4272">MRTGILLTMVAALFLSLAGCRGSMEITPPKLSGQSHVQAGQ</sequence>
<protein>
    <recommendedName>
        <fullName evidence="3">Lipoprotein</fullName>
    </recommendedName>
</protein>
<dbReference type="HOGENOM" id="CLU_3269120_0_0_7"/>
<dbReference type="RefSeq" id="WP_009110727.1">
    <property type="nucleotide sequence ID" value="NZ_CM001368.1"/>
</dbReference>
<dbReference type="eggNOG" id="ENOG50318WE">
    <property type="taxonomic scope" value="Bacteria"/>
</dbReference>
<name>G7Q9N5_9BACT</name>
<dbReference type="AlphaFoldDB" id="G7Q9N5"/>
<dbReference type="EMBL" id="CM001368">
    <property type="protein sequence ID" value="EHJ48675.1"/>
    <property type="molecule type" value="Genomic_DNA"/>
</dbReference>
<reference evidence="2" key="1">
    <citation type="journal article" date="2015" name="Genome Announc.">
        <title>High-Quality Draft Genome Sequence of Desulfovibrio carbinoliphilus FW-101-2B, an Organic Acid-Oxidizing Sulfate-Reducing Bacterium Isolated from Uranium(VI)-Contaminated Groundwater.</title>
        <authorList>
            <person name="Ramsay B.D."/>
            <person name="Hwang C."/>
            <person name="Woo H.L."/>
            <person name="Carroll S.L."/>
            <person name="Lucas S."/>
            <person name="Han J."/>
            <person name="Lapidus A.L."/>
            <person name="Cheng J.F."/>
            <person name="Goodwin L.A."/>
            <person name="Pitluck S."/>
            <person name="Peters L."/>
            <person name="Chertkov O."/>
            <person name="Held B."/>
            <person name="Detter J.C."/>
            <person name="Han C.S."/>
            <person name="Tapia R."/>
            <person name="Land M.L."/>
            <person name="Hauser L.J."/>
            <person name="Kyrpides N.C."/>
            <person name="Ivanova N.N."/>
            <person name="Mikhailova N."/>
            <person name="Pagani I."/>
            <person name="Woyke T."/>
            <person name="Arkin A.P."/>
            <person name="Dehal P."/>
            <person name="Chivian D."/>
            <person name="Criddle C.S."/>
            <person name="Wu W."/>
            <person name="Chakraborty R."/>
            <person name="Hazen T.C."/>
            <person name="Fields M.W."/>
        </authorList>
    </citation>
    <scope>NUCLEOTIDE SEQUENCE [LARGE SCALE GENOMIC DNA]</scope>
    <source>
        <strain evidence="2">FW-101-2B</strain>
    </source>
</reference>
<proteinExistence type="predicted"/>
<gene>
    <name evidence="1" type="ORF">DFW101_2671</name>
</gene>
<evidence type="ECO:0008006" key="3">
    <source>
        <dbReference type="Google" id="ProtNLM"/>
    </source>
</evidence>
<keyword evidence="2" id="KW-1185">Reference proteome</keyword>
<accession>G7Q9N5</accession>
<evidence type="ECO:0000313" key="1">
    <source>
        <dbReference type="EMBL" id="EHJ48675.1"/>
    </source>
</evidence>
<organism evidence="1 2">
    <name type="scientific">Solidesulfovibrio carbinoliphilus subsp. oakridgensis</name>
    <dbReference type="NCBI Taxonomy" id="694327"/>
    <lineage>
        <taxon>Bacteria</taxon>
        <taxon>Pseudomonadati</taxon>
        <taxon>Thermodesulfobacteriota</taxon>
        <taxon>Desulfovibrionia</taxon>
        <taxon>Desulfovibrionales</taxon>
        <taxon>Desulfovibrionaceae</taxon>
        <taxon>Solidesulfovibrio</taxon>
    </lineage>
</organism>
<evidence type="ECO:0000313" key="2">
    <source>
        <dbReference type="Proteomes" id="UP000004662"/>
    </source>
</evidence>